<reference evidence="3 4" key="1">
    <citation type="submission" date="2023-07" db="EMBL/GenBank/DDBJ databases">
        <title>Sorghum-associated microbial communities from plants grown in Nebraska, USA.</title>
        <authorList>
            <person name="Schachtman D."/>
        </authorList>
    </citation>
    <scope>NUCLEOTIDE SEQUENCE [LARGE SCALE GENOMIC DNA]</scope>
    <source>
        <strain evidence="3 4">DS1607</strain>
    </source>
</reference>
<evidence type="ECO:0000313" key="3">
    <source>
        <dbReference type="EMBL" id="MDP9900814.1"/>
    </source>
</evidence>
<dbReference type="EMBL" id="JAUSRO010000009">
    <property type="protein sequence ID" value="MDP9900814.1"/>
    <property type="molecule type" value="Genomic_DNA"/>
</dbReference>
<evidence type="ECO:0000256" key="2">
    <source>
        <dbReference type="SAM" id="SignalP"/>
    </source>
</evidence>
<evidence type="ECO:0000256" key="1">
    <source>
        <dbReference type="SAM" id="Phobius"/>
    </source>
</evidence>
<name>A0ABT9SA94_9BURK</name>
<keyword evidence="1" id="KW-1133">Transmembrane helix</keyword>
<proteinExistence type="predicted"/>
<sequence>MRPAPRPTAIVGLLCSPVAMAADPHGLLTLVVGIPLMLGACVVLGIMLFLPKNRIVKRVTAVLFLPVLIYSGYVALDAVTLLRDLGSENSMIGLTFLGLLAVDCLLFVTLLRWRARSDPVR</sequence>
<feature type="signal peptide" evidence="2">
    <location>
        <begin position="1"/>
        <end position="21"/>
    </location>
</feature>
<feature type="transmembrane region" description="Helical" evidence="1">
    <location>
        <begin position="62"/>
        <end position="82"/>
    </location>
</feature>
<protein>
    <submittedName>
        <fullName evidence="3">FtsH-binding integral membrane protein</fullName>
    </submittedName>
</protein>
<keyword evidence="1" id="KW-0812">Transmembrane</keyword>
<keyword evidence="2" id="KW-0732">Signal</keyword>
<gene>
    <name evidence="3" type="ORF">J2W36_003080</name>
</gene>
<evidence type="ECO:0000313" key="4">
    <source>
        <dbReference type="Proteomes" id="UP001226867"/>
    </source>
</evidence>
<feature type="transmembrane region" description="Helical" evidence="1">
    <location>
        <begin position="31"/>
        <end position="50"/>
    </location>
</feature>
<keyword evidence="1" id="KW-0472">Membrane</keyword>
<dbReference type="Proteomes" id="UP001226867">
    <property type="component" value="Unassembled WGS sequence"/>
</dbReference>
<organism evidence="3 4">
    <name type="scientific">Variovorax ginsengisoli</name>
    <dbReference type="NCBI Taxonomy" id="363844"/>
    <lineage>
        <taxon>Bacteria</taxon>
        <taxon>Pseudomonadati</taxon>
        <taxon>Pseudomonadota</taxon>
        <taxon>Betaproteobacteria</taxon>
        <taxon>Burkholderiales</taxon>
        <taxon>Comamonadaceae</taxon>
        <taxon>Variovorax</taxon>
    </lineage>
</organism>
<feature type="chain" id="PRO_5046865069" evidence="2">
    <location>
        <begin position="22"/>
        <end position="121"/>
    </location>
</feature>
<keyword evidence="4" id="KW-1185">Reference proteome</keyword>
<dbReference type="RefSeq" id="WP_307690603.1">
    <property type="nucleotide sequence ID" value="NZ_JAUSRO010000009.1"/>
</dbReference>
<comment type="caution">
    <text evidence="3">The sequence shown here is derived from an EMBL/GenBank/DDBJ whole genome shotgun (WGS) entry which is preliminary data.</text>
</comment>
<feature type="transmembrane region" description="Helical" evidence="1">
    <location>
        <begin position="94"/>
        <end position="113"/>
    </location>
</feature>
<accession>A0ABT9SA94</accession>